<keyword evidence="10" id="KW-1185">Reference proteome</keyword>
<evidence type="ECO:0000313" key="10">
    <source>
        <dbReference type="Proteomes" id="UP000317863"/>
    </source>
</evidence>
<dbReference type="RefSeq" id="WP_142536524.1">
    <property type="nucleotide sequence ID" value="NZ_SGJB01000017.1"/>
</dbReference>
<dbReference type="PROSITE" id="PS50928">
    <property type="entry name" value="ABC_TM1"/>
    <property type="match status" value="1"/>
</dbReference>
<evidence type="ECO:0000256" key="7">
    <source>
        <dbReference type="RuleBase" id="RU363032"/>
    </source>
</evidence>
<keyword evidence="5 7" id="KW-1133">Transmembrane helix</keyword>
<evidence type="ECO:0000259" key="8">
    <source>
        <dbReference type="PROSITE" id="PS50928"/>
    </source>
</evidence>
<comment type="similarity">
    <text evidence="7">Belongs to the binding-protein-dependent transport system permease family.</text>
</comment>
<evidence type="ECO:0000256" key="2">
    <source>
        <dbReference type="ARBA" id="ARBA00022448"/>
    </source>
</evidence>
<dbReference type="PANTHER" id="PTHR30450">
    <property type="entry name" value="ABC TRANSPORTER PERMEASE"/>
    <property type="match status" value="1"/>
</dbReference>
<feature type="transmembrane region" description="Helical" evidence="7">
    <location>
        <begin position="91"/>
        <end position="110"/>
    </location>
</feature>
<keyword evidence="2 7" id="KW-0813">Transport</keyword>
<dbReference type="CDD" id="cd06261">
    <property type="entry name" value="TM_PBP2"/>
    <property type="match status" value="1"/>
</dbReference>
<feature type="transmembrane region" description="Helical" evidence="7">
    <location>
        <begin position="193"/>
        <end position="212"/>
    </location>
</feature>
<dbReference type="Gene3D" id="1.10.3720.10">
    <property type="entry name" value="MetI-like"/>
    <property type="match status" value="1"/>
</dbReference>
<evidence type="ECO:0000256" key="4">
    <source>
        <dbReference type="ARBA" id="ARBA00022692"/>
    </source>
</evidence>
<dbReference type="AlphaFoldDB" id="A0A544QTR0"/>
<feature type="domain" description="ABC transmembrane type-1" evidence="8">
    <location>
        <begin position="19"/>
        <end position="213"/>
    </location>
</feature>
<gene>
    <name evidence="9" type="ORF">EXD82_08690</name>
</gene>
<protein>
    <submittedName>
        <fullName evidence="9">ABC transporter permease subunit</fullName>
    </submittedName>
</protein>
<dbReference type="EMBL" id="SGJB01000017">
    <property type="protein sequence ID" value="TQQ84070.1"/>
    <property type="molecule type" value="Genomic_DNA"/>
</dbReference>
<evidence type="ECO:0000256" key="6">
    <source>
        <dbReference type="ARBA" id="ARBA00023136"/>
    </source>
</evidence>
<reference evidence="9 10" key="1">
    <citation type="submission" date="2019-02" db="EMBL/GenBank/DDBJ databases">
        <title>Peptostreptococcaceae bacterium ZHW00191 nov., a new bacterium isolated from the human gut.</title>
        <authorList>
            <person name="Zhou H.-W."/>
            <person name="Chen X.-J."/>
        </authorList>
    </citation>
    <scope>NUCLEOTIDE SEQUENCE [LARGE SCALE GENOMIC DNA]</scope>
    <source>
        <strain evidence="9 10">ZHW00191</strain>
    </source>
</reference>
<comment type="subcellular location">
    <subcellularLocation>
        <location evidence="1 7">Cell membrane</location>
        <topology evidence="1 7">Multi-pass membrane protein</topology>
    </subcellularLocation>
</comment>
<feature type="transmembrane region" description="Helical" evidence="7">
    <location>
        <begin position="68"/>
        <end position="85"/>
    </location>
</feature>
<dbReference type="GO" id="GO:0048473">
    <property type="term" value="P:D-methionine transmembrane transport"/>
    <property type="evidence" value="ECO:0007669"/>
    <property type="project" value="TreeGrafter"/>
</dbReference>
<keyword evidence="4 7" id="KW-0812">Transmembrane</keyword>
<dbReference type="GO" id="GO:0005886">
    <property type="term" value="C:plasma membrane"/>
    <property type="evidence" value="ECO:0007669"/>
    <property type="project" value="UniProtKB-SubCell"/>
</dbReference>
<evidence type="ECO:0000313" key="9">
    <source>
        <dbReference type="EMBL" id="TQQ84070.1"/>
    </source>
</evidence>
<sequence length="221" mass="24262">MLGNTRLFDYMDTLIIPAIFVTIKIVFISAILSIIFGMIFGIILILTDKNGLTPNKILFNIIDKITDLIRAFPTLILIVAIAPITRFFVGTTVGATAAIFSITIACTPFATRMTESSLKMVDEDIIKASKSYGASKFQIIYKVMLVEALPSLVSNFTIMLINMLNMTALAGAVGAGGLGAVALTYGYQQFDYAIMYFIVCILIVFVLLIEKISKIIYKNLK</sequence>
<evidence type="ECO:0000256" key="1">
    <source>
        <dbReference type="ARBA" id="ARBA00004651"/>
    </source>
</evidence>
<name>A0A544QTR0_9FIRM</name>
<dbReference type="InterPro" id="IPR000515">
    <property type="entry name" value="MetI-like"/>
</dbReference>
<feature type="transmembrane region" description="Helical" evidence="7">
    <location>
        <begin position="14"/>
        <end position="47"/>
    </location>
</feature>
<dbReference type="InterPro" id="IPR051322">
    <property type="entry name" value="AA_ABC_Transporter_Permease"/>
</dbReference>
<organism evidence="9 10">
    <name type="scientific">Peptacetobacter hominis</name>
    <dbReference type="NCBI Taxonomy" id="2743610"/>
    <lineage>
        <taxon>Bacteria</taxon>
        <taxon>Bacillati</taxon>
        <taxon>Bacillota</taxon>
        <taxon>Clostridia</taxon>
        <taxon>Peptostreptococcales</taxon>
        <taxon>Peptostreptococcaceae</taxon>
        <taxon>Peptacetobacter</taxon>
    </lineage>
</organism>
<dbReference type="InterPro" id="IPR035906">
    <property type="entry name" value="MetI-like_sf"/>
</dbReference>
<evidence type="ECO:0000256" key="5">
    <source>
        <dbReference type="ARBA" id="ARBA00022989"/>
    </source>
</evidence>
<dbReference type="OrthoDB" id="9793490at2"/>
<feature type="transmembrane region" description="Helical" evidence="7">
    <location>
        <begin position="168"/>
        <end position="187"/>
    </location>
</feature>
<dbReference type="SUPFAM" id="SSF161098">
    <property type="entry name" value="MetI-like"/>
    <property type="match status" value="1"/>
</dbReference>
<dbReference type="Pfam" id="PF00528">
    <property type="entry name" value="BPD_transp_1"/>
    <property type="match status" value="1"/>
</dbReference>
<keyword evidence="3" id="KW-1003">Cell membrane</keyword>
<accession>A0A544QTR0</accession>
<comment type="caution">
    <text evidence="9">The sequence shown here is derived from an EMBL/GenBank/DDBJ whole genome shotgun (WGS) entry which is preliminary data.</text>
</comment>
<dbReference type="Proteomes" id="UP000317863">
    <property type="component" value="Unassembled WGS sequence"/>
</dbReference>
<keyword evidence="6 7" id="KW-0472">Membrane</keyword>
<proteinExistence type="inferred from homology"/>
<evidence type="ECO:0000256" key="3">
    <source>
        <dbReference type="ARBA" id="ARBA00022475"/>
    </source>
</evidence>
<dbReference type="PANTHER" id="PTHR30450:SF1">
    <property type="entry name" value="D-METHIONINE TRANSPORT SYSTEM PERMEASE PROTEIN METI-RELATED"/>
    <property type="match status" value="1"/>
</dbReference>